<comment type="caution">
    <text evidence="2">The sequence shown here is derived from an EMBL/GenBank/DDBJ whole genome shotgun (WGS) entry which is preliminary data.</text>
</comment>
<feature type="transmembrane region" description="Helical" evidence="1">
    <location>
        <begin position="133"/>
        <end position="161"/>
    </location>
</feature>
<keyword evidence="1" id="KW-1133">Transmembrane helix</keyword>
<organism evidence="2 3">
    <name type="scientific">Lysinibacillus xylanilyticus</name>
    <dbReference type="NCBI Taxonomy" id="582475"/>
    <lineage>
        <taxon>Bacteria</taxon>
        <taxon>Bacillati</taxon>
        <taxon>Bacillota</taxon>
        <taxon>Bacilli</taxon>
        <taxon>Bacillales</taxon>
        <taxon>Bacillaceae</taxon>
        <taxon>Lysinibacillus</taxon>
    </lineage>
</organism>
<keyword evidence="1" id="KW-0812">Transmembrane</keyword>
<dbReference type="EMBL" id="JBFRHK010000005">
    <property type="protein sequence ID" value="MEX3745603.1"/>
    <property type="molecule type" value="Genomic_DNA"/>
</dbReference>
<evidence type="ECO:0000313" key="3">
    <source>
        <dbReference type="Proteomes" id="UP001558534"/>
    </source>
</evidence>
<proteinExistence type="predicted"/>
<accession>A0ABV3VXG5</accession>
<name>A0ABV3VXG5_9BACI</name>
<gene>
    <name evidence="2" type="ORF">AB1300_10695</name>
</gene>
<evidence type="ECO:0000313" key="2">
    <source>
        <dbReference type="EMBL" id="MEX3745603.1"/>
    </source>
</evidence>
<feature type="transmembrane region" description="Helical" evidence="1">
    <location>
        <begin position="53"/>
        <end position="75"/>
    </location>
</feature>
<feature type="transmembrane region" description="Helical" evidence="1">
    <location>
        <begin position="236"/>
        <end position="253"/>
    </location>
</feature>
<feature type="transmembrane region" description="Helical" evidence="1">
    <location>
        <begin position="12"/>
        <end position="33"/>
    </location>
</feature>
<evidence type="ECO:0008006" key="4">
    <source>
        <dbReference type="Google" id="ProtNLM"/>
    </source>
</evidence>
<protein>
    <recommendedName>
        <fullName evidence="4">ABC transporter permease</fullName>
    </recommendedName>
</protein>
<feature type="transmembrane region" description="Helical" evidence="1">
    <location>
        <begin position="96"/>
        <end position="121"/>
    </location>
</feature>
<dbReference type="RefSeq" id="WP_368636475.1">
    <property type="nucleotide sequence ID" value="NZ_JBFRHK010000005.1"/>
</dbReference>
<evidence type="ECO:0000256" key="1">
    <source>
        <dbReference type="SAM" id="Phobius"/>
    </source>
</evidence>
<sequence length="259" mass="29917">MKKFAGLFKKEWVLFRAWLFVAIFAGIMLSLVLPYLIKRFVDGLTVPENQISFALTMIVLVLGGFYSILQFVASMRHDLKSKEIWLHSTSPITQLVGVKVIFSLIGYAIFNLIFIMIAMYNVKDEFVANFGQIVLSLILTVGFSVILQWMMLVILLLFLVFYLQMKHFIGRFAIVIMMGAFFFSMNLWYKFTESQLYASIFHHIEMPLDWLAHYLPKAKVSTMDFNIGTLYVVDEVGSIIFIAILFIVATKWLEKAVLR</sequence>
<keyword evidence="3" id="KW-1185">Reference proteome</keyword>
<reference evidence="2 3" key="1">
    <citation type="submission" date="2024-07" db="EMBL/GenBank/DDBJ databases">
        <title>Characterization of a bacterium isolated from hydrolysated instant sea cucumber by whole-genome sequencing and metabolomics.</title>
        <authorList>
            <person name="Luo X."/>
            <person name="Zhang Z."/>
            <person name="Zheng Z."/>
            <person name="Zhang W."/>
            <person name="Ming T."/>
            <person name="Jiao L."/>
            <person name="Su X."/>
            <person name="Kong F."/>
            <person name="Xu J."/>
        </authorList>
    </citation>
    <scope>NUCLEOTIDE SEQUENCE [LARGE SCALE GENOMIC DNA]</scope>
    <source>
        <strain evidence="2 3">XL-2024</strain>
    </source>
</reference>
<feature type="transmembrane region" description="Helical" evidence="1">
    <location>
        <begin position="168"/>
        <end position="189"/>
    </location>
</feature>
<keyword evidence="1" id="KW-0472">Membrane</keyword>
<dbReference type="Proteomes" id="UP001558534">
    <property type="component" value="Unassembled WGS sequence"/>
</dbReference>